<dbReference type="Gene3D" id="2.20.28.50">
    <property type="entry name" value="degv family protein"/>
    <property type="match status" value="1"/>
</dbReference>
<dbReference type="Gene3D" id="3.40.50.10440">
    <property type="entry name" value="Dihydroxyacetone kinase, domain 1"/>
    <property type="match status" value="1"/>
</dbReference>
<keyword evidence="4" id="KW-1185">Reference proteome</keyword>
<dbReference type="Pfam" id="PF02645">
    <property type="entry name" value="DegV"/>
    <property type="match status" value="1"/>
</dbReference>
<evidence type="ECO:0000313" key="4">
    <source>
        <dbReference type="Proteomes" id="UP001491552"/>
    </source>
</evidence>
<dbReference type="SUPFAM" id="SSF82549">
    <property type="entry name" value="DAK1/DegV-like"/>
    <property type="match status" value="1"/>
</dbReference>
<proteinExistence type="predicted"/>
<dbReference type="InterPro" id="IPR003797">
    <property type="entry name" value="DegV"/>
</dbReference>
<accession>A0ABV1G3V3</accession>
<name>A0ABV1G3V3_9FIRM</name>
<dbReference type="PANTHER" id="PTHR33434:SF3">
    <property type="entry name" value="DEGV DOMAIN-CONTAINING PROTEIN YITS"/>
    <property type="match status" value="1"/>
</dbReference>
<dbReference type="PROSITE" id="PS51482">
    <property type="entry name" value="DEGV"/>
    <property type="match status" value="1"/>
</dbReference>
<dbReference type="NCBIfam" id="TIGR00762">
    <property type="entry name" value="DegV"/>
    <property type="match status" value="1"/>
</dbReference>
<dbReference type="Gene3D" id="3.30.1180.10">
    <property type="match status" value="1"/>
</dbReference>
<evidence type="ECO:0000256" key="1">
    <source>
        <dbReference type="ARBA" id="ARBA00003238"/>
    </source>
</evidence>
<evidence type="ECO:0000256" key="2">
    <source>
        <dbReference type="ARBA" id="ARBA00023121"/>
    </source>
</evidence>
<dbReference type="RefSeq" id="WP_349134790.1">
    <property type="nucleotide sequence ID" value="NZ_JBBMFF010000117.1"/>
</dbReference>
<comment type="function">
    <text evidence="1">May bind long-chain fatty acids, such as palmitate, and may play a role in lipid transport or fatty acid metabolism.</text>
</comment>
<dbReference type="PANTHER" id="PTHR33434">
    <property type="entry name" value="DEGV DOMAIN-CONTAINING PROTEIN DR_1986-RELATED"/>
    <property type="match status" value="1"/>
</dbReference>
<sequence>MSFAVFTDSCSNLPGSLLQHFGIRVLPCSYTVDGKQIIYGGDIEAFDAHTYYELLRQGKRVTTSLLNTQVFLDHFRPALEQGLDVVYVGLSAGISGTYQAACIAAAELRDEFPERTVCPVDSMGAGFGTGLLACRAAELRDEGRSAAEATAVLEQEVQNLCEFFTVSDLMFLHRTGRVQAAAALVGTVLNLKPILRGDEEGHIVTCEKVRGRARAIANLAARYETRAVHPELQRVAITHGDCPEDAQALAERIRAIAEPKELIVCPHEPFTGAHVGPGMLGLFFFGSGRA</sequence>
<organism evidence="3 4">
    <name type="scientific">Faecousia intestinalis</name>
    <dbReference type="NCBI Taxonomy" id="3133167"/>
    <lineage>
        <taxon>Bacteria</taxon>
        <taxon>Bacillati</taxon>
        <taxon>Bacillota</taxon>
        <taxon>Clostridia</taxon>
        <taxon>Eubacteriales</taxon>
        <taxon>Oscillospiraceae</taxon>
        <taxon>Faecousia</taxon>
    </lineage>
</organism>
<protein>
    <submittedName>
        <fullName evidence="3">DegV family protein</fullName>
    </submittedName>
</protein>
<keyword evidence="2" id="KW-0446">Lipid-binding</keyword>
<dbReference type="InterPro" id="IPR050270">
    <property type="entry name" value="DegV_domain_contain"/>
</dbReference>
<dbReference type="Proteomes" id="UP001491552">
    <property type="component" value="Unassembled WGS sequence"/>
</dbReference>
<gene>
    <name evidence="3" type="ORF">WMO66_02285</name>
</gene>
<dbReference type="InterPro" id="IPR043168">
    <property type="entry name" value="DegV_C"/>
</dbReference>
<dbReference type="EMBL" id="JBBMFF010000117">
    <property type="protein sequence ID" value="MEQ2510087.1"/>
    <property type="molecule type" value="Genomic_DNA"/>
</dbReference>
<evidence type="ECO:0000313" key="3">
    <source>
        <dbReference type="EMBL" id="MEQ2510087.1"/>
    </source>
</evidence>
<comment type="caution">
    <text evidence="3">The sequence shown here is derived from an EMBL/GenBank/DDBJ whole genome shotgun (WGS) entry which is preliminary data.</text>
</comment>
<reference evidence="3 4" key="1">
    <citation type="submission" date="2024-03" db="EMBL/GenBank/DDBJ databases">
        <title>Human intestinal bacterial collection.</title>
        <authorList>
            <person name="Pauvert C."/>
            <person name="Hitch T.C.A."/>
            <person name="Clavel T."/>
        </authorList>
    </citation>
    <scope>NUCLEOTIDE SEQUENCE [LARGE SCALE GENOMIC DNA]</scope>
    <source>
        <strain evidence="3 4">CLA-AA-H192</strain>
    </source>
</reference>